<reference evidence="2" key="1">
    <citation type="submission" date="2023-05" db="EMBL/GenBank/DDBJ databases">
        <authorList>
            <person name="Stuckert A."/>
        </authorList>
    </citation>
    <scope>NUCLEOTIDE SEQUENCE</scope>
</reference>
<name>A0ABN9E101_9NEOB</name>
<proteinExistence type="predicted"/>
<sequence length="99" mass="10665">LRVPFTGTRGPSPTPEKQPHTIIPPPPNFTLGTCQEAPCNQASTVLLATAKPKHVYRIARQRSVIGHSREHVSSALESSALHLVMEGLDAAAQPWKAIP</sequence>
<dbReference type="EMBL" id="CATNWA010014902">
    <property type="protein sequence ID" value="CAI9577276.1"/>
    <property type="molecule type" value="Genomic_DNA"/>
</dbReference>
<evidence type="ECO:0000313" key="2">
    <source>
        <dbReference type="EMBL" id="CAI9577276.1"/>
    </source>
</evidence>
<comment type="caution">
    <text evidence="2">The sequence shown here is derived from an EMBL/GenBank/DDBJ whole genome shotgun (WGS) entry which is preliminary data.</text>
</comment>
<gene>
    <name evidence="2" type="ORF">SPARVUS_LOCUS8683337</name>
</gene>
<feature type="region of interest" description="Disordered" evidence="1">
    <location>
        <begin position="1"/>
        <end position="26"/>
    </location>
</feature>
<dbReference type="Proteomes" id="UP001162483">
    <property type="component" value="Unassembled WGS sequence"/>
</dbReference>
<evidence type="ECO:0000256" key="1">
    <source>
        <dbReference type="SAM" id="MobiDB-lite"/>
    </source>
</evidence>
<feature type="compositionally biased region" description="Pro residues" evidence="1">
    <location>
        <begin position="12"/>
        <end position="26"/>
    </location>
</feature>
<accession>A0ABN9E101</accession>
<evidence type="ECO:0000313" key="3">
    <source>
        <dbReference type="Proteomes" id="UP001162483"/>
    </source>
</evidence>
<feature type="non-terminal residue" evidence="2">
    <location>
        <position position="1"/>
    </location>
</feature>
<protein>
    <submittedName>
        <fullName evidence="2">Uncharacterized protein</fullName>
    </submittedName>
</protein>
<organism evidence="2 3">
    <name type="scientific">Staurois parvus</name>
    <dbReference type="NCBI Taxonomy" id="386267"/>
    <lineage>
        <taxon>Eukaryota</taxon>
        <taxon>Metazoa</taxon>
        <taxon>Chordata</taxon>
        <taxon>Craniata</taxon>
        <taxon>Vertebrata</taxon>
        <taxon>Euteleostomi</taxon>
        <taxon>Amphibia</taxon>
        <taxon>Batrachia</taxon>
        <taxon>Anura</taxon>
        <taxon>Neobatrachia</taxon>
        <taxon>Ranoidea</taxon>
        <taxon>Ranidae</taxon>
        <taxon>Staurois</taxon>
    </lineage>
</organism>
<keyword evidence="3" id="KW-1185">Reference proteome</keyword>